<sequence length="49" mass="5198">MPRSPIQYTFVCNDAATAPAKAALSQLIGYCDRTDASGPPVASRQSDRV</sequence>
<evidence type="ECO:0000313" key="2">
    <source>
        <dbReference type="Proteomes" id="UP001348369"/>
    </source>
</evidence>
<reference evidence="1" key="1">
    <citation type="submission" date="2022-10" db="EMBL/GenBank/DDBJ databases">
        <title>The complete genomes of actinobacterial strains from the NBC collection.</title>
        <authorList>
            <person name="Joergensen T.S."/>
            <person name="Alvarez Arevalo M."/>
            <person name="Sterndorff E.B."/>
            <person name="Faurdal D."/>
            <person name="Vuksanovic O."/>
            <person name="Mourched A.-S."/>
            <person name="Charusanti P."/>
            <person name="Shaw S."/>
            <person name="Blin K."/>
            <person name="Weber T."/>
        </authorList>
    </citation>
    <scope>NUCLEOTIDE SEQUENCE</scope>
    <source>
        <strain evidence="1">NBC 01771</strain>
    </source>
</reference>
<dbReference type="EMBL" id="CP109109">
    <property type="protein sequence ID" value="WSC01568.1"/>
    <property type="molecule type" value="Genomic_DNA"/>
</dbReference>
<gene>
    <name evidence="1" type="ORF">OG835_34220</name>
</gene>
<keyword evidence="2" id="KW-1185">Reference proteome</keyword>
<proteinExistence type="predicted"/>
<accession>A0ACD4ZSS9</accession>
<protein>
    <submittedName>
        <fullName evidence="1">Uncharacterized protein</fullName>
    </submittedName>
</protein>
<evidence type="ECO:0000313" key="1">
    <source>
        <dbReference type="EMBL" id="WSC01568.1"/>
    </source>
</evidence>
<dbReference type="Proteomes" id="UP001348369">
    <property type="component" value="Chromosome"/>
</dbReference>
<organism evidence="1 2">
    <name type="scientific">Streptomyces scopuliridis</name>
    <dbReference type="NCBI Taxonomy" id="452529"/>
    <lineage>
        <taxon>Bacteria</taxon>
        <taxon>Bacillati</taxon>
        <taxon>Actinomycetota</taxon>
        <taxon>Actinomycetes</taxon>
        <taxon>Kitasatosporales</taxon>
        <taxon>Streptomycetaceae</taxon>
        <taxon>Streptomyces</taxon>
    </lineage>
</organism>
<name>A0ACD4ZSS9_9ACTN</name>